<dbReference type="Gene3D" id="1.10.260.40">
    <property type="entry name" value="lambda repressor-like DNA-binding domains"/>
    <property type="match status" value="1"/>
</dbReference>
<gene>
    <name evidence="1" type="ORF">ACFQ07_16490</name>
</gene>
<accession>A0ABW3CHK3</accession>
<organism evidence="1 2">
    <name type="scientific">Actinomadura adrarensis</name>
    <dbReference type="NCBI Taxonomy" id="1819600"/>
    <lineage>
        <taxon>Bacteria</taxon>
        <taxon>Bacillati</taxon>
        <taxon>Actinomycetota</taxon>
        <taxon>Actinomycetes</taxon>
        <taxon>Streptosporangiales</taxon>
        <taxon>Thermomonosporaceae</taxon>
        <taxon>Actinomadura</taxon>
    </lineage>
</organism>
<name>A0ABW3CHK3_9ACTN</name>
<keyword evidence="2" id="KW-1185">Reference proteome</keyword>
<dbReference type="SUPFAM" id="SSF47413">
    <property type="entry name" value="lambda repressor-like DNA-binding domains"/>
    <property type="match status" value="1"/>
</dbReference>
<dbReference type="EMBL" id="JBHTIR010002483">
    <property type="protein sequence ID" value="MFD0853838.1"/>
    <property type="molecule type" value="Genomic_DNA"/>
</dbReference>
<protein>
    <submittedName>
        <fullName evidence="1">Helix-turn-helix domain-containing protein</fullName>
    </submittedName>
</protein>
<dbReference type="Proteomes" id="UP001597083">
    <property type="component" value="Unassembled WGS sequence"/>
</dbReference>
<evidence type="ECO:0000313" key="1">
    <source>
        <dbReference type="EMBL" id="MFD0853838.1"/>
    </source>
</evidence>
<reference evidence="2" key="1">
    <citation type="journal article" date="2019" name="Int. J. Syst. Evol. Microbiol.">
        <title>The Global Catalogue of Microorganisms (GCM) 10K type strain sequencing project: providing services to taxonomists for standard genome sequencing and annotation.</title>
        <authorList>
            <consortium name="The Broad Institute Genomics Platform"/>
            <consortium name="The Broad Institute Genome Sequencing Center for Infectious Disease"/>
            <person name="Wu L."/>
            <person name="Ma J."/>
        </authorList>
    </citation>
    <scope>NUCLEOTIDE SEQUENCE [LARGE SCALE GENOMIC DNA]</scope>
    <source>
        <strain evidence="2">JCM 31696</strain>
    </source>
</reference>
<dbReference type="Pfam" id="PF13560">
    <property type="entry name" value="HTH_31"/>
    <property type="match status" value="1"/>
</dbReference>
<evidence type="ECO:0000313" key="2">
    <source>
        <dbReference type="Proteomes" id="UP001597083"/>
    </source>
</evidence>
<sequence length="62" mass="7002">MPVDYRAPNINARRLGHYLQQVREALELSYDAAAAQVGCDATWLIRLETGFQRATPEEVGRL</sequence>
<dbReference type="InterPro" id="IPR010982">
    <property type="entry name" value="Lambda_DNA-bd_dom_sf"/>
</dbReference>
<feature type="non-terminal residue" evidence="1">
    <location>
        <position position="62"/>
    </location>
</feature>
<comment type="caution">
    <text evidence="1">The sequence shown here is derived from an EMBL/GenBank/DDBJ whole genome shotgun (WGS) entry which is preliminary data.</text>
</comment>
<proteinExistence type="predicted"/>